<evidence type="ECO:0000313" key="3">
    <source>
        <dbReference type="Proteomes" id="UP001634394"/>
    </source>
</evidence>
<organism evidence="2 3">
    <name type="scientific">Sinanodonta woodiana</name>
    <name type="common">Chinese pond mussel</name>
    <name type="synonym">Anodonta woodiana</name>
    <dbReference type="NCBI Taxonomy" id="1069815"/>
    <lineage>
        <taxon>Eukaryota</taxon>
        <taxon>Metazoa</taxon>
        <taxon>Spiralia</taxon>
        <taxon>Lophotrochozoa</taxon>
        <taxon>Mollusca</taxon>
        <taxon>Bivalvia</taxon>
        <taxon>Autobranchia</taxon>
        <taxon>Heteroconchia</taxon>
        <taxon>Palaeoheterodonta</taxon>
        <taxon>Unionida</taxon>
        <taxon>Unionoidea</taxon>
        <taxon>Unionidae</taxon>
        <taxon>Unioninae</taxon>
        <taxon>Sinanodonta</taxon>
    </lineage>
</organism>
<dbReference type="InterPro" id="IPR029071">
    <property type="entry name" value="Ubiquitin-like_domsf"/>
</dbReference>
<sequence>MDEAPSLTTHSICVRVEGRNCYLNVTRNTTCGDVIKQLLNSNGMKENEKSSYFLFASNIITEQQLSNKENILNIARDLISDTNKVHFIMRKKKRLILPKTWNANRRRPRDKIFDNDVEKVESTPLYTSKLASSMKANEPMRGVKRLHQVVQVQKRRLSEVYQKLTGTTKLSKRSMEGETVKPKADTSLDQFPTNVNKEHMHGCFSFCDVVTTKPTSPSVDRSVRRGRARLMQSTFDRPRMHYTTENLLVHESILSKLNDTLEDVTNDLLMLDDKMYHRGETKWSYGTMNVPSSRRLTIADPSRVRWNEKPLHNSPLADKIMTFFNKPIQSTRIMRQFGSSRLPLDRLANLTQKELPRSESNLNRRTNGDISMFICQKRPAFFKKKDQCKNFWEQSYVSDSDDSLDDRLLDKEIDDDVLDTVNDDMSVSTDSVSSFNVRSRKLANDHDHLMSAYNRRPSEFLHGNDVQKGHDSLIKTKLKSRLVDYSLSDLDISSM</sequence>
<dbReference type="Pfam" id="PF00788">
    <property type="entry name" value="RA"/>
    <property type="match status" value="1"/>
</dbReference>
<dbReference type="PROSITE" id="PS50200">
    <property type="entry name" value="RA"/>
    <property type="match status" value="1"/>
</dbReference>
<evidence type="ECO:0000313" key="2">
    <source>
        <dbReference type="EMBL" id="KAL3842709.1"/>
    </source>
</evidence>
<name>A0ABD3TZV6_SINWO</name>
<protein>
    <recommendedName>
        <fullName evidence="1">Ras-associating domain-containing protein</fullName>
    </recommendedName>
</protein>
<dbReference type="Gene3D" id="3.10.20.90">
    <property type="entry name" value="Phosphatidylinositol 3-kinase Catalytic Subunit, Chain A, domain 1"/>
    <property type="match status" value="1"/>
</dbReference>
<dbReference type="AlphaFoldDB" id="A0ABD3TZV6"/>
<evidence type="ECO:0000259" key="1">
    <source>
        <dbReference type="PROSITE" id="PS50200"/>
    </source>
</evidence>
<reference evidence="2 3" key="1">
    <citation type="submission" date="2024-11" db="EMBL/GenBank/DDBJ databases">
        <title>Chromosome-level genome assembly of the freshwater bivalve Anodonta woodiana.</title>
        <authorList>
            <person name="Chen X."/>
        </authorList>
    </citation>
    <scope>NUCLEOTIDE SEQUENCE [LARGE SCALE GENOMIC DNA]</scope>
    <source>
        <strain evidence="2">MN2024</strain>
        <tissue evidence="2">Gills</tissue>
    </source>
</reference>
<gene>
    <name evidence="2" type="ORF">ACJMK2_020697</name>
</gene>
<dbReference type="InterPro" id="IPR000159">
    <property type="entry name" value="RA_dom"/>
</dbReference>
<dbReference type="SUPFAM" id="SSF54236">
    <property type="entry name" value="Ubiquitin-like"/>
    <property type="match status" value="1"/>
</dbReference>
<proteinExistence type="predicted"/>
<dbReference type="Proteomes" id="UP001634394">
    <property type="component" value="Unassembled WGS sequence"/>
</dbReference>
<keyword evidence="3" id="KW-1185">Reference proteome</keyword>
<accession>A0ABD3TZV6</accession>
<feature type="domain" description="Ras-associating" evidence="1">
    <location>
        <begin position="21"/>
        <end position="94"/>
    </location>
</feature>
<comment type="caution">
    <text evidence="2">The sequence shown here is derived from an EMBL/GenBank/DDBJ whole genome shotgun (WGS) entry which is preliminary data.</text>
</comment>
<dbReference type="EMBL" id="JBJQND010000017">
    <property type="protein sequence ID" value="KAL3842709.1"/>
    <property type="molecule type" value="Genomic_DNA"/>
</dbReference>